<dbReference type="GO" id="GO:0016491">
    <property type="term" value="F:oxidoreductase activity"/>
    <property type="evidence" value="ECO:0007669"/>
    <property type="project" value="UniProtKB-KW"/>
</dbReference>
<keyword evidence="1" id="KW-0560">Oxidoreductase</keyword>
<protein>
    <submittedName>
        <fullName evidence="3">Unannotated protein</fullName>
    </submittedName>
</protein>
<dbReference type="PANTHER" id="PTHR13847">
    <property type="entry name" value="SARCOSINE DEHYDROGENASE-RELATED"/>
    <property type="match status" value="1"/>
</dbReference>
<proteinExistence type="predicted"/>
<organism evidence="3">
    <name type="scientific">freshwater metagenome</name>
    <dbReference type="NCBI Taxonomy" id="449393"/>
    <lineage>
        <taxon>unclassified sequences</taxon>
        <taxon>metagenomes</taxon>
        <taxon>ecological metagenomes</taxon>
    </lineage>
</organism>
<evidence type="ECO:0000313" key="3">
    <source>
        <dbReference type="EMBL" id="CAB4617931.1"/>
    </source>
</evidence>
<dbReference type="GO" id="GO:0005737">
    <property type="term" value="C:cytoplasm"/>
    <property type="evidence" value="ECO:0007669"/>
    <property type="project" value="TreeGrafter"/>
</dbReference>
<feature type="domain" description="FAD dependent oxidoreductase" evidence="2">
    <location>
        <begin position="2"/>
        <end position="338"/>
    </location>
</feature>
<dbReference type="AlphaFoldDB" id="A0A6J6HUY3"/>
<accession>A0A6J6HUY3</accession>
<reference evidence="3" key="1">
    <citation type="submission" date="2020-05" db="EMBL/GenBank/DDBJ databases">
        <authorList>
            <person name="Chiriac C."/>
            <person name="Salcher M."/>
            <person name="Ghai R."/>
            <person name="Kavagutti S V."/>
        </authorList>
    </citation>
    <scope>NUCLEOTIDE SEQUENCE</scope>
</reference>
<dbReference type="PANTHER" id="PTHR13847:SF287">
    <property type="entry name" value="FAD-DEPENDENT OXIDOREDUCTASE DOMAIN-CONTAINING PROTEIN 1"/>
    <property type="match status" value="1"/>
</dbReference>
<evidence type="ECO:0000259" key="2">
    <source>
        <dbReference type="Pfam" id="PF01266"/>
    </source>
</evidence>
<dbReference type="Pfam" id="PF01266">
    <property type="entry name" value="DAO"/>
    <property type="match status" value="1"/>
</dbReference>
<dbReference type="EMBL" id="CAEZUX010000093">
    <property type="protein sequence ID" value="CAB4617931.1"/>
    <property type="molecule type" value="Genomic_DNA"/>
</dbReference>
<evidence type="ECO:0000256" key="1">
    <source>
        <dbReference type="ARBA" id="ARBA00023002"/>
    </source>
</evidence>
<name>A0A6J6HUY3_9ZZZZ</name>
<dbReference type="Gene3D" id="3.50.50.60">
    <property type="entry name" value="FAD/NAD(P)-binding domain"/>
    <property type="match status" value="1"/>
</dbReference>
<dbReference type="InterPro" id="IPR006076">
    <property type="entry name" value="FAD-dep_OxRdtase"/>
</dbReference>
<dbReference type="Gene3D" id="3.30.9.10">
    <property type="entry name" value="D-Amino Acid Oxidase, subunit A, domain 2"/>
    <property type="match status" value="1"/>
</dbReference>
<sequence>MKIIVIGGGIAGISIAAELSRTHQVTLLEMEQQLAHHTTGRSAAMYLGSYGDANVQALTGASLDIYTELSHEYGYPLLTPREMVQILDHHQLNELDETLTKHPAMKIISVDDLMKMAPYINRDIVGAVLRDASGYDIDVAGLHQTYVRRFTANGGVIEKSHEVTDITFDSTGSSTVRTTSQTFHADLIVNAAGAWGNYVAERAQCATIPLEPLRRTIFISKLSQAFEPGPMVLRHPEEFYFRVDRGTVLGSPADETPSVPCDAQPEEIDVAMAIGAINEFTTLNVRSVESTWAGLRTFTSDRSPAMGSNSDQSNFFWFCGQGGYGIQMAPKLAVLATDVINNTVKATDANLVSALSPRRFSSQN</sequence>
<gene>
    <name evidence="3" type="ORF">UFOPK1874_00838</name>
</gene>
<dbReference type="InterPro" id="IPR036188">
    <property type="entry name" value="FAD/NAD-bd_sf"/>
</dbReference>
<dbReference type="SUPFAM" id="SSF51905">
    <property type="entry name" value="FAD/NAD(P)-binding domain"/>
    <property type="match status" value="1"/>
</dbReference>